<evidence type="ECO:0000259" key="6">
    <source>
        <dbReference type="PROSITE" id="PS50977"/>
    </source>
</evidence>
<evidence type="ECO:0000256" key="5">
    <source>
        <dbReference type="SAM" id="MobiDB-lite"/>
    </source>
</evidence>
<evidence type="ECO:0000256" key="4">
    <source>
        <dbReference type="PROSITE-ProRule" id="PRU00335"/>
    </source>
</evidence>
<dbReference type="PANTHER" id="PTHR30055">
    <property type="entry name" value="HTH-TYPE TRANSCRIPTIONAL REGULATOR RUTR"/>
    <property type="match status" value="1"/>
</dbReference>
<evidence type="ECO:0000256" key="3">
    <source>
        <dbReference type="ARBA" id="ARBA00023163"/>
    </source>
</evidence>
<evidence type="ECO:0000256" key="2">
    <source>
        <dbReference type="ARBA" id="ARBA00023125"/>
    </source>
</evidence>
<accession>A0ABV5QHC1</accession>
<dbReference type="InterPro" id="IPR036271">
    <property type="entry name" value="Tet_transcr_reg_TetR-rel_C_sf"/>
</dbReference>
<feature type="domain" description="HTH tetR-type" evidence="6">
    <location>
        <begin position="8"/>
        <end position="68"/>
    </location>
</feature>
<dbReference type="EMBL" id="JBHMCT010000001">
    <property type="protein sequence ID" value="MFB9552744.1"/>
    <property type="molecule type" value="Genomic_DNA"/>
</dbReference>
<dbReference type="Proteomes" id="UP001589716">
    <property type="component" value="Unassembled WGS sequence"/>
</dbReference>
<proteinExistence type="predicted"/>
<name>A0ABV5QHC1_9ACTN</name>
<evidence type="ECO:0000256" key="1">
    <source>
        <dbReference type="ARBA" id="ARBA00023015"/>
    </source>
</evidence>
<dbReference type="PROSITE" id="PS50977">
    <property type="entry name" value="HTH_TETR_2"/>
    <property type="match status" value="1"/>
</dbReference>
<sequence length="267" mass="28173">MAKQERAIRTRNALVESAAELFDRDGFEVASLATISARAGVSSGALHFHFPSKAALADAVVAAAAERLVRITRERETLPLQALIDASHELVQGLRSDAVLRAGFDLSAAPERTRTARDLRRQWREWVESLVVRAERAGLLAPDVAARDVAAAVVAVAAGHEALGHQDPRWLERAPLTRFWAFLLPRVVGAARVGLFVASGDPEAEPAPEPRTATAPLAEPAPASAPAPLAEPAPASEPAPAARATEPLPGPARERAHGPSTGADVRS</sequence>
<gene>
    <name evidence="7" type="ORF">ACFFTP_00860</name>
</gene>
<keyword evidence="1" id="KW-0805">Transcription regulation</keyword>
<keyword evidence="8" id="KW-1185">Reference proteome</keyword>
<dbReference type="InterPro" id="IPR047923">
    <property type="entry name" value="ArpA-like"/>
</dbReference>
<feature type="compositionally biased region" description="Pro residues" evidence="5">
    <location>
        <begin position="223"/>
        <end position="237"/>
    </location>
</feature>
<protein>
    <submittedName>
        <fullName evidence="7">ScbR family autoregulator-binding transcription factor</fullName>
    </submittedName>
</protein>
<dbReference type="InterPro" id="IPR023772">
    <property type="entry name" value="DNA-bd_HTH_TetR-type_CS"/>
</dbReference>
<keyword evidence="3" id="KW-0804">Transcription</keyword>
<feature type="DNA-binding region" description="H-T-H motif" evidence="4">
    <location>
        <begin position="31"/>
        <end position="50"/>
    </location>
</feature>
<feature type="compositionally biased region" description="Low complexity" evidence="5">
    <location>
        <begin position="238"/>
        <end position="247"/>
    </location>
</feature>
<comment type="caution">
    <text evidence="7">The sequence shown here is derived from an EMBL/GenBank/DDBJ whole genome shotgun (WGS) entry which is preliminary data.</text>
</comment>
<dbReference type="NCBIfam" id="NF041196">
    <property type="entry name" value="ScbR_bind_reg"/>
    <property type="match status" value="1"/>
</dbReference>
<dbReference type="RefSeq" id="WP_345487452.1">
    <property type="nucleotide sequence ID" value="NZ_BAAAWU010000001.1"/>
</dbReference>
<dbReference type="InterPro" id="IPR050109">
    <property type="entry name" value="HTH-type_TetR-like_transc_reg"/>
</dbReference>
<dbReference type="InterPro" id="IPR009057">
    <property type="entry name" value="Homeodomain-like_sf"/>
</dbReference>
<dbReference type="Pfam" id="PF00440">
    <property type="entry name" value="TetR_N"/>
    <property type="match status" value="1"/>
</dbReference>
<feature type="region of interest" description="Disordered" evidence="5">
    <location>
        <begin position="200"/>
        <end position="267"/>
    </location>
</feature>
<keyword evidence="2 4" id="KW-0238">DNA-binding</keyword>
<dbReference type="PROSITE" id="PS01081">
    <property type="entry name" value="HTH_TETR_1"/>
    <property type="match status" value="1"/>
</dbReference>
<evidence type="ECO:0000313" key="7">
    <source>
        <dbReference type="EMBL" id="MFB9552744.1"/>
    </source>
</evidence>
<feature type="compositionally biased region" description="Low complexity" evidence="5">
    <location>
        <begin position="210"/>
        <end position="222"/>
    </location>
</feature>
<dbReference type="PANTHER" id="PTHR30055:SF234">
    <property type="entry name" value="HTH-TYPE TRANSCRIPTIONAL REGULATOR BETI"/>
    <property type="match status" value="1"/>
</dbReference>
<dbReference type="Gene3D" id="1.10.357.10">
    <property type="entry name" value="Tetracycline Repressor, domain 2"/>
    <property type="match status" value="1"/>
</dbReference>
<organism evidence="7 8">
    <name type="scientific">Streptomyces roseoviridis</name>
    <dbReference type="NCBI Taxonomy" id="67361"/>
    <lineage>
        <taxon>Bacteria</taxon>
        <taxon>Bacillati</taxon>
        <taxon>Actinomycetota</taxon>
        <taxon>Actinomycetes</taxon>
        <taxon>Kitasatosporales</taxon>
        <taxon>Streptomycetaceae</taxon>
        <taxon>Streptomyces</taxon>
    </lineage>
</organism>
<dbReference type="InterPro" id="IPR001647">
    <property type="entry name" value="HTH_TetR"/>
</dbReference>
<dbReference type="SUPFAM" id="SSF48498">
    <property type="entry name" value="Tetracyclin repressor-like, C-terminal domain"/>
    <property type="match status" value="1"/>
</dbReference>
<reference evidence="7 8" key="1">
    <citation type="submission" date="2024-09" db="EMBL/GenBank/DDBJ databases">
        <authorList>
            <person name="Sun Q."/>
            <person name="Mori K."/>
        </authorList>
    </citation>
    <scope>NUCLEOTIDE SEQUENCE [LARGE SCALE GENOMIC DNA]</scope>
    <source>
        <strain evidence="7 8">JCM 4414</strain>
    </source>
</reference>
<dbReference type="SUPFAM" id="SSF46689">
    <property type="entry name" value="Homeodomain-like"/>
    <property type="match status" value="1"/>
</dbReference>
<dbReference type="PRINTS" id="PR00455">
    <property type="entry name" value="HTHTETR"/>
</dbReference>
<evidence type="ECO:0000313" key="8">
    <source>
        <dbReference type="Proteomes" id="UP001589716"/>
    </source>
</evidence>